<evidence type="ECO:0000313" key="7">
    <source>
        <dbReference type="EMBL" id="KAL3316192.1"/>
    </source>
</evidence>
<evidence type="ECO:0000256" key="5">
    <source>
        <dbReference type="ARBA" id="ARBA00023242"/>
    </source>
</evidence>
<organism evidence="7 8">
    <name type="scientific">Cichlidogyrus casuarinus</name>
    <dbReference type="NCBI Taxonomy" id="1844966"/>
    <lineage>
        <taxon>Eukaryota</taxon>
        <taxon>Metazoa</taxon>
        <taxon>Spiralia</taxon>
        <taxon>Lophotrochozoa</taxon>
        <taxon>Platyhelminthes</taxon>
        <taxon>Monogenea</taxon>
        <taxon>Monopisthocotylea</taxon>
        <taxon>Dactylogyridea</taxon>
        <taxon>Ancyrocephalidae</taxon>
        <taxon>Cichlidogyrus</taxon>
    </lineage>
</organism>
<accession>A0ABD2QAD5</accession>
<evidence type="ECO:0000256" key="2">
    <source>
        <dbReference type="ARBA" id="ARBA00022723"/>
    </source>
</evidence>
<comment type="caution">
    <text evidence="7">The sequence shown here is derived from an EMBL/GenBank/DDBJ whole genome shotgun (WGS) entry which is preliminary data.</text>
</comment>
<keyword evidence="8" id="KW-1185">Reference proteome</keyword>
<proteinExistence type="predicted"/>
<keyword evidence="2" id="KW-0479">Metal-binding</keyword>
<sequence length="198" mass="22412">MQEQNSYSSTGRLLKRKKPDETDAELLNQKKSLRPRVKNPTLTSGKLAGSKFKSRRCILKRNVQKIRSPEPSIFCVNQTYHNGSLIQIGDIVSLVDYDGGTFFAQIRGLMQDNIGDTCCVLSWLAPKPEYIEDCSKFEPSKFRVALEEDVLRFIESVKFVCSCPSEYFQPIATPHHILSGAYNYHTGTLKSIIDSEIN</sequence>
<evidence type="ECO:0000256" key="4">
    <source>
        <dbReference type="ARBA" id="ARBA00022833"/>
    </source>
</evidence>
<evidence type="ECO:0000313" key="8">
    <source>
        <dbReference type="Proteomes" id="UP001626550"/>
    </source>
</evidence>
<dbReference type="AlphaFoldDB" id="A0ABD2QAD5"/>
<protein>
    <submittedName>
        <fullName evidence="7">GATA zinc finger domain-containing protein 1</fullName>
    </submittedName>
</protein>
<dbReference type="GO" id="GO:0005634">
    <property type="term" value="C:nucleus"/>
    <property type="evidence" value="ECO:0007669"/>
    <property type="project" value="UniProtKB-SubCell"/>
</dbReference>
<keyword evidence="5" id="KW-0539">Nucleus</keyword>
<keyword evidence="4" id="KW-0862">Zinc</keyword>
<reference evidence="7 8" key="1">
    <citation type="submission" date="2024-11" db="EMBL/GenBank/DDBJ databases">
        <title>Adaptive evolution of stress response genes in parasites aligns with host niche diversity.</title>
        <authorList>
            <person name="Hahn C."/>
            <person name="Resl P."/>
        </authorList>
    </citation>
    <scope>NUCLEOTIDE SEQUENCE [LARGE SCALE GENOMIC DNA]</scope>
    <source>
        <strain evidence="7">EGGRZ-B1_66</strain>
        <tissue evidence="7">Body</tissue>
    </source>
</reference>
<feature type="compositionally biased region" description="Polar residues" evidence="6">
    <location>
        <begin position="1"/>
        <end position="11"/>
    </location>
</feature>
<feature type="region of interest" description="Disordered" evidence="6">
    <location>
        <begin position="1"/>
        <end position="45"/>
    </location>
</feature>
<dbReference type="Proteomes" id="UP001626550">
    <property type="component" value="Unassembled WGS sequence"/>
</dbReference>
<evidence type="ECO:0000256" key="3">
    <source>
        <dbReference type="ARBA" id="ARBA00022771"/>
    </source>
</evidence>
<keyword evidence="3" id="KW-0863">Zinc-finger</keyword>
<comment type="subcellular location">
    <subcellularLocation>
        <location evidence="1">Nucleus</location>
    </subcellularLocation>
</comment>
<dbReference type="PANTHER" id="PTHR13340">
    <property type="entry name" value="GATA ZINC FINGER DOMAIN-CONTAINING"/>
    <property type="match status" value="1"/>
</dbReference>
<evidence type="ECO:0000256" key="6">
    <source>
        <dbReference type="SAM" id="MobiDB-lite"/>
    </source>
</evidence>
<evidence type="ECO:0000256" key="1">
    <source>
        <dbReference type="ARBA" id="ARBA00004123"/>
    </source>
</evidence>
<dbReference type="GO" id="GO:0008270">
    <property type="term" value="F:zinc ion binding"/>
    <property type="evidence" value="ECO:0007669"/>
    <property type="project" value="UniProtKB-KW"/>
</dbReference>
<dbReference type="PANTHER" id="PTHR13340:SF2">
    <property type="entry name" value="GATA ZINC FINGER DOMAIN-CONTAINING PROTEIN 1"/>
    <property type="match status" value="1"/>
</dbReference>
<name>A0ABD2QAD5_9PLAT</name>
<gene>
    <name evidence="7" type="primary">GATAD1</name>
    <name evidence="7" type="ORF">Ciccas_005165</name>
</gene>
<dbReference type="InterPro" id="IPR039050">
    <property type="entry name" value="GATAD1"/>
</dbReference>
<dbReference type="EMBL" id="JBJKFK010000585">
    <property type="protein sequence ID" value="KAL3316192.1"/>
    <property type="molecule type" value="Genomic_DNA"/>
</dbReference>